<feature type="region of interest" description="Disordered" evidence="1">
    <location>
        <begin position="1"/>
        <end position="72"/>
    </location>
</feature>
<organism evidence="2 3">
    <name type="scientific">Marinithermofilum abyssi</name>
    <dbReference type="NCBI Taxonomy" id="1571185"/>
    <lineage>
        <taxon>Bacteria</taxon>
        <taxon>Bacillati</taxon>
        <taxon>Bacillota</taxon>
        <taxon>Bacilli</taxon>
        <taxon>Bacillales</taxon>
        <taxon>Thermoactinomycetaceae</taxon>
        <taxon>Marinithermofilum</taxon>
    </lineage>
</organism>
<feature type="compositionally biased region" description="Polar residues" evidence="1">
    <location>
        <begin position="19"/>
        <end position="38"/>
    </location>
</feature>
<dbReference type="EMBL" id="BMHQ01000011">
    <property type="protein sequence ID" value="GGE24754.1"/>
    <property type="molecule type" value="Genomic_DNA"/>
</dbReference>
<proteinExistence type="predicted"/>
<evidence type="ECO:0000256" key="1">
    <source>
        <dbReference type="SAM" id="MobiDB-lite"/>
    </source>
</evidence>
<accession>A0A8J2YDB5</accession>
<dbReference type="AlphaFoldDB" id="A0A8J2YDB5"/>
<reference evidence="2" key="2">
    <citation type="submission" date="2020-09" db="EMBL/GenBank/DDBJ databases">
        <authorList>
            <person name="Sun Q."/>
            <person name="Zhou Y."/>
        </authorList>
    </citation>
    <scope>NUCLEOTIDE SEQUENCE</scope>
    <source>
        <strain evidence="2">CGMCC 1.15179</strain>
    </source>
</reference>
<evidence type="ECO:0008006" key="4">
    <source>
        <dbReference type="Google" id="ProtNLM"/>
    </source>
</evidence>
<comment type="caution">
    <text evidence="2">The sequence shown here is derived from an EMBL/GenBank/DDBJ whole genome shotgun (WGS) entry which is preliminary data.</text>
</comment>
<dbReference type="RefSeq" id="WP_188648579.1">
    <property type="nucleotide sequence ID" value="NZ_BMHQ01000011.1"/>
</dbReference>
<evidence type="ECO:0000313" key="2">
    <source>
        <dbReference type="EMBL" id="GGE24754.1"/>
    </source>
</evidence>
<gene>
    <name evidence="2" type="ORF">GCM10011571_28630</name>
</gene>
<dbReference type="Gene3D" id="1.25.40.10">
    <property type="entry name" value="Tetratricopeptide repeat domain"/>
    <property type="match status" value="1"/>
</dbReference>
<reference evidence="2" key="1">
    <citation type="journal article" date="2014" name="Int. J. Syst. Evol. Microbiol.">
        <title>Complete genome sequence of Corynebacterium casei LMG S-19264T (=DSM 44701T), isolated from a smear-ripened cheese.</title>
        <authorList>
            <consortium name="US DOE Joint Genome Institute (JGI-PGF)"/>
            <person name="Walter F."/>
            <person name="Albersmeier A."/>
            <person name="Kalinowski J."/>
            <person name="Ruckert C."/>
        </authorList>
    </citation>
    <scope>NUCLEOTIDE SEQUENCE</scope>
    <source>
        <strain evidence="2">CGMCC 1.15179</strain>
    </source>
</reference>
<dbReference type="Proteomes" id="UP000625210">
    <property type="component" value="Unassembled WGS sequence"/>
</dbReference>
<protein>
    <recommendedName>
        <fullName evidence="4">Tetratricopeptide repeat protein</fullName>
    </recommendedName>
</protein>
<dbReference type="SUPFAM" id="SSF48452">
    <property type="entry name" value="TPR-like"/>
    <property type="match status" value="1"/>
</dbReference>
<evidence type="ECO:0000313" key="3">
    <source>
        <dbReference type="Proteomes" id="UP000625210"/>
    </source>
</evidence>
<keyword evidence="3" id="KW-1185">Reference proteome</keyword>
<sequence length="252" mass="29140">MLGKWLNKARAWLRPASRETASSEEQAATPSSSQQTPLMQHVDPAPSTADASSRESALPEAPETTSPEKKEHEVIFHLSPNRFTYRDGDFQFETPLTQDEYEVVKAAVTQYQEMKEKYGDNPNNWEQQLLKHYEAKQYWALQIYFKDRAQACYKLRDEDTKALQEAIAYCQKQIAYAPMAIYAHELDPQAKDSLPQHYGYKQLSIIYDREGRYDEAIQLCEQALTEGWNGDWEKRIVRYKKNREKAATSATG</sequence>
<dbReference type="InterPro" id="IPR011990">
    <property type="entry name" value="TPR-like_helical_dom_sf"/>
</dbReference>
<name>A0A8J2YDB5_9BACL</name>